<reference evidence="2" key="1">
    <citation type="journal article" date="2020" name="Cell">
        <title>Large-Scale Comparative Analyses of Tick Genomes Elucidate Their Genetic Diversity and Vector Capacities.</title>
        <authorList>
            <consortium name="Tick Genome and Microbiome Consortium (TIGMIC)"/>
            <person name="Jia N."/>
            <person name="Wang J."/>
            <person name="Shi W."/>
            <person name="Du L."/>
            <person name="Sun Y."/>
            <person name="Zhan W."/>
            <person name="Jiang J.F."/>
            <person name="Wang Q."/>
            <person name="Zhang B."/>
            <person name="Ji P."/>
            <person name="Bell-Sakyi L."/>
            <person name="Cui X.M."/>
            <person name="Yuan T.T."/>
            <person name="Jiang B.G."/>
            <person name="Yang W.F."/>
            <person name="Lam T.T."/>
            <person name="Chang Q.C."/>
            <person name="Ding S.J."/>
            <person name="Wang X.J."/>
            <person name="Zhu J.G."/>
            <person name="Ruan X.D."/>
            <person name="Zhao L."/>
            <person name="Wei J.T."/>
            <person name="Ye R.Z."/>
            <person name="Que T.C."/>
            <person name="Du C.H."/>
            <person name="Zhou Y.H."/>
            <person name="Cheng J.X."/>
            <person name="Dai P.F."/>
            <person name="Guo W.B."/>
            <person name="Han X.H."/>
            <person name="Huang E.J."/>
            <person name="Li L.F."/>
            <person name="Wei W."/>
            <person name="Gao Y.C."/>
            <person name="Liu J.Z."/>
            <person name="Shao H.Z."/>
            <person name="Wang X."/>
            <person name="Wang C.C."/>
            <person name="Yang T.C."/>
            <person name="Huo Q.B."/>
            <person name="Li W."/>
            <person name="Chen H.Y."/>
            <person name="Chen S.E."/>
            <person name="Zhou L.G."/>
            <person name="Ni X.B."/>
            <person name="Tian J.H."/>
            <person name="Sheng Y."/>
            <person name="Liu T."/>
            <person name="Pan Y.S."/>
            <person name="Xia L.Y."/>
            <person name="Li J."/>
            <person name="Zhao F."/>
            <person name="Cao W.C."/>
        </authorList>
    </citation>
    <scope>NUCLEOTIDE SEQUENCE</scope>
    <source>
        <strain evidence="2">Rmic-2018</strain>
    </source>
</reference>
<proteinExistence type="predicted"/>
<comment type="caution">
    <text evidence="2">The sequence shown here is derived from an EMBL/GenBank/DDBJ whole genome shotgun (WGS) entry which is preliminary data.</text>
</comment>
<evidence type="ECO:0000313" key="3">
    <source>
        <dbReference type="Proteomes" id="UP000821866"/>
    </source>
</evidence>
<reference evidence="2" key="2">
    <citation type="submission" date="2021-09" db="EMBL/GenBank/DDBJ databases">
        <authorList>
            <person name="Jia N."/>
            <person name="Wang J."/>
            <person name="Shi W."/>
            <person name="Du L."/>
            <person name="Sun Y."/>
            <person name="Zhan W."/>
            <person name="Jiang J."/>
            <person name="Wang Q."/>
            <person name="Zhang B."/>
            <person name="Ji P."/>
            <person name="Sakyi L.B."/>
            <person name="Cui X."/>
            <person name="Yuan T."/>
            <person name="Jiang B."/>
            <person name="Yang W."/>
            <person name="Lam T.T.-Y."/>
            <person name="Chang Q."/>
            <person name="Ding S."/>
            <person name="Wang X."/>
            <person name="Zhu J."/>
            <person name="Ruan X."/>
            <person name="Zhao L."/>
            <person name="Wei J."/>
            <person name="Que T."/>
            <person name="Du C."/>
            <person name="Cheng J."/>
            <person name="Dai P."/>
            <person name="Han X."/>
            <person name="Huang E."/>
            <person name="Gao Y."/>
            <person name="Liu J."/>
            <person name="Shao H."/>
            <person name="Ye R."/>
            <person name="Li L."/>
            <person name="Wei W."/>
            <person name="Wang X."/>
            <person name="Wang C."/>
            <person name="Huo Q."/>
            <person name="Li W."/>
            <person name="Guo W."/>
            <person name="Chen H."/>
            <person name="Chen S."/>
            <person name="Zhou L."/>
            <person name="Zhou L."/>
            <person name="Ni X."/>
            <person name="Tian J."/>
            <person name="Zhou Y."/>
            <person name="Sheng Y."/>
            <person name="Liu T."/>
            <person name="Pan Y."/>
            <person name="Xia L."/>
            <person name="Li J."/>
            <person name="Zhao F."/>
            <person name="Cao W."/>
        </authorList>
    </citation>
    <scope>NUCLEOTIDE SEQUENCE</scope>
    <source>
        <strain evidence="2">Rmic-2018</strain>
        <tissue evidence="2">Larvae</tissue>
    </source>
</reference>
<organism evidence="2 3">
    <name type="scientific">Rhipicephalus microplus</name>
    <name type="common">Cattle tick</name>
    <name type="synonym">Boophilus microplus</name>
    <dbReference type="NCBI Taxonomy" id="6941"/>
    <lineage>
        <taxon>Eukaryota</taxon>
        <taxon>Metazoa</taxon>
        <taxon>Ecdysozoa</taxon>
        <taxon>Arthropoda</taxon>
        <taxon>Chelicerata</taxon>
        <taxon>Arachnida</taxon>
        <taxon>Acari</taxon>
        <taxon>Parasitiformes</taxon>
        <taxon>Ixodida</taxon>
        <taxon>Ixodoidea</taxon>
        <taxon>Ixodidae</taxon>
        <taxon>Rhipicephalinae</taxon>
        <taxon>Rhipicephalus</taxon>
        <taxon>Boophilus</taxon>
    </lineage>
</organism>
<keyword evidence="3" id="KW-1185">Reference proteome</keyword>
<gene>
    <name evidence="2" type="ORF">HPB51_013000</name>
</gene>
<feature type="compositionally biased region" description="Polar residues" evidence="1">
    <location>
        <begin position="61"/>
        <end position="72"/>
    </location>
</feature>
<feature type="compositionally biased region" description="Basic and acidic residues" evidence="1">
    <location>
        <begin position="73"/>
        <end position="88"/>
    </location>
</feature>
<evidence type="ECO:0000256" key="1">
    <source>
        <dbReference type="SAM" id="MobiDB-lite"/>
    </source>
</evidence>
<feature type="region of interest" description="Disordered" evidence="1">
    <location>
        <begin position="53"/>
        <end position="88"/>
    </location>
</feature>
<sequence>MTSRSTGSLVGGTAMYFLGAETAFRIMGGVAALASASYGCFCCFQRIASRTVGRQPPANVDKTSSPVASTSNEGDKAHDEGRVEPEGS</sequence>
<dbReference type="VEuPathDB" id="VectorBase:LOC119162602"/>
<protein>
    <submittedName>
        <fullName evidence="2">Uncharacterized protein</fullName>
    </submittedName>
</protein>
<evidence type="ECO:0000313" key="2">
    <source>
        <dbReference type="EMBL" id="KAH8040830.1"/>
    </source>
</evidence>
<accession>A0A9J6F1X6</accession>
<dbReference type="AlphaFoldDB" id="A0A9J6F1X6"/>
<dbReference type="Proteomes" id="UP000821866">
    <property type="component" value="Chromosome 1"/>
</dbReference>
<name>A0A9J6F1X6_RHIMP</name>
<dbReference type="EMBL" id="JABSTU010000001">
    <property type="protein sequence ID" value="KAH8040830.1"/>
    <property type="molecule type" value="Genomic_DNA"/>
</dbReference>